<protein>
    <recommendedName>
        <fullName evidence="2">GH16 domain-containing protein</fullName>
    </recommendedName>
</protein>
<dbReference type="Pfam" id="PF00722">
    <property type="entry name" value="Glyco_hydro_16"/>
    <property type="match status" value="1"/>
</dbReference>
<dbReference type="PaxDb" id="5507-FOXG_03928P0"/>
<feature type="domain" description="GH16" evidence="2">
    <location>
        <begin position="18"/>
        <end position="286"/>
    </location>
</feature>
<dbReference type="EMBL" id="AFQF01002159">
    <property type="protein sequence ID" value="EGU82376.1"/>
    <property type="molecule type" value="Genomic_DNA"/>
</dbReference>
<gene>
    <name evidence="4" type="primary">28946020</name>
    <name evidence="3" type="ORF">FOXB_07097</name>
</gene>
<keyword evidence="1" id="KW-0732">Signal</keyword>
<dbReference type="AlphaFoldDB" id="A0A0D2XJ19"/>
<evidence type="ECO:0000259" key="2">
    <source>
        <dbReference type="PROSITE" id="PS51762"/>
    </source>
</evidence>
<accession>F9FL18</accession>
<dbReference type="EnsemblFungi" id="FOXG_03928T0">
    <property type="protein sequence ID" value="FOXG_03928P0"/>
    <property type="gene ID" value="FOXG_03928"/>
</dbReference>
<proteinExistence type="predicted"/>
<dbReference type="PANTHER" id="PTHR10963:SF60">
    <property type="entry name" value="GRAM-NEGATIVE BACTERIA-BINDING PROTEIN 1-RELATED"/>
    <property type="match status" value="1"/>
</dbReference>
<name>A0A0D2XJ19_FUSOF</name>
<dbReference type="Gene3D" id="2.60.120.200">
    <property type="match status" value="1"/>
</dbReference>
<reference evidence="3 5" key="1">
    <citation type="journal article" date="2012" name="Mol. Plant Microbe Interact.">
        <title>A highly conserved effector in Fusarium oxysporum is required for full virulence on Arabidopsis.</title>
        <authorList>
            <person name="Thatcher L.F."/>
            <person name="Gardiner D.M."/>
            <person name="Kazan K."/>
            <person name="Manners J."/>
        </authorList>
    </citation>
    <scope>NUCLEOTIDE SEQUENCE [LARGE SCALE GENOMIC DNA]</scope>
    <source>
        <strain evidence="3 5">Fo5176</strain>
    </source>
</reference>
<dbReference type="VEuPathDB" id="FungiDB:FOXG_03928"/>
<dbReference type="InterPro" id="IPR013320">
    <property type="entry name" value="ConA-like_dom_sf"/>
</dbReference>
<evidence type="ECO:0000256" key="1">
    <source>
        <dbReference type="SAM" id="SignalP"/>
    </source>
</evidence>
<feature type="signal peptide" evidence="1">
    <location>
        <begin position="1"/>
        <end position="19"/>
    </location>
</feature>
<dbReference type="STRING" id="660025.F9FL18"/>
<dbReference type="PANTHER" id="PTHR10963">
    <property type="entry name" value="GLYCOSYL HYDROLASE-RELATED"/>
    <property type="match status" value="1"/>
</dbReference>
<dbReference type="InterPro" id="IPR050546">
    <property type="entry name" value="Glycosyl_Hydrlase_16"/>
</dbReference>
<dbReference type="CDD" id="cd02182">
    <property type="entry name" value="GH16_Strep_laminarinase_like"/>
    <property type="match status" value="1"/>
</dbReference>
<feature type="chain" id="PRO_5010613340" description="GH16 domain-containing protein" evidence="1">
    <location>
        <begin position="20"/>
        <end position="286"/>
    </location>
</feature>
<dbReference type="OrthoDB" id="192832at2759"/>
<dbReference type="PROSITE" id="PS51762">
    <property type="entry name" value="GH16_2"/>
    <property type="match status" value="1"/>
</dbReference>
<reference evidence="4" key="2">
    <citation type="submission" date="2025-05" db="UniProtKB">
        <authorList>
            <consortium name="EnsemblFungi"/>
        </authorList>
    </citation>
    <scope>IDENTIFICATION</scope>
    <source>
        <strain evidence="4">4287 / CBS 123668 / FGSC 9935 / NRRL 34936</strain>
    </source>
</reference>
<accession>A0A0D2XJ19</accession>
<evidence type="ECO:0000313" key="3">
    <source>
        <dbReference type="EMBL" id="EGU82376.1"/>
    </source>
</evidence>
<dbReference type="Proteomes" id="UP000002489">
    <property type="component" value="Unassembled WGS sequence"/>
</dbReference>
<dbReference type="GO" id="GO:0004553">
    <property type="term" value="F:hydrolase activity, hydrolyzing O-glycosyl compounds"/>
    <property type="evidence" value="ECO:0007669"/>
    <property type="project" value="InterPro"/>
</dbReference>
<evidence type="ECO:0000313" key="4">
    <source>
        <dbReference type="EnsemblFungi" id="FOXG_03928P0"/>
    </source>
</evidence>
<sequence length="286" mass="31536">MFFKQPFTVLLSLSATALAWDAPGYSGFTRVWQDPFSGAAGTLPDTSRWNIIQGYLNVNAELEVYTSSSRNVQRSGGDTLQLVPWRDASALKGWTSGRVESKYVFTPQPGKVTRAEANLRFGSCSINNKQGIWPAFWMLGNILRNGGSWPSCGELDVMETVNGQLTGYGTAHCDVYPGGICNEGTGIGGTVGLPNQDWHTWRIEFNRAKSSWRDETITWFLDGQQFHQISGARINNEGVWNTLCHSPMYFILNVAVGGTWPGYPNGNTCDGYGSMMEVGYVAHYSN</sequence>
<evidence type="ECO:0000313" key="5">
    <source>
        <dbReference type="Proteomes" id="UP000002489"/>
    </source>
</evidence>
<dbReference type="SUPFAM" id="SSF49899">
    <property type="entry name" value="Concanavalin A-like lectins/glucanases"/>
    <property type="match status" value="1"/>
</dbReference>
<dbReference type="GO" id="GO:0005975">
    <property type="term" value="P:carbohydrate metabolic process"/>
    <property type="evidence" value="ECO:0007669"/>
    <property type="project" value="InterPro"/>
</dbReference>
<organism evidence="4 5">
    <name type="scientific">Fusarium oxysporum (strain Fo5176)</name>
    <name type="common">Fusarium vascular wilt</name>
    <dbReference type="NCBI Taxonomy" id="660025"/>
    <lineage>
        <taxon>Eukaryota</taxon>
        <taxon>Fungi</taxon>
        <taxon>Dikarya</taxon>
        <taxon>Ascomycota</taxon>
        <taxon>Pezizomycotina</taxon>
        <taxon>Sordariomycetes</taxon>
        <taxon>Hypocreomycetidae</taxon>
        <taxon>Hypocreales</taxon>
        <taxon>Nectriaceae</taxon>
        <taxon>Fusarium</taxon>
        <taxon>Fusarium oxysporum species complex</taxon>
    </lineage>
</organism>
<dbReference type="InterPro" id="IPR000757">
    <property type="entry name" value="Beta-glucanase-like"/>
</dbReference>